<dbReference type="EMBL" id="JAULJE010000011">
    <property type="protein sequence ID" value="KAK1337612.1"/>
    <property type="molecule type" value="Genomic_DNA"/>
</dbReference>
<proteinExistence type="predicted"/>
<dbReference type="AlphaFoldDB" id="A0AA40HUN5"/>
<reference evidence="2" key="1">
    <citation type="submission" date="2023-06" db="EMBL/GenBank/DDBJ databases">
        <title>Reference genome for the Northern bat (Eptesicus nilssonii), a most northern bat species.</title>
        <authorList>
            <person name="Laine V.N."/>
            <person name="Pulliainen A.T."/>
            <person name="Lilley T.M."/>
        </authorList>
    </citation>
    <scope>NUCLEOTIDE SEQUENCE</scope>
    <source>
        <strain evidence="2">BLF_Eptnil</strain>
        <tissue evidence="2">Kidney</tissue>
    </source>
</reference>
<comment type="caution">
    <text evidence="2">The sequence shown here is derived from an EMBL/GenBank/DDBJ whole genome shotgun (WGS) entry which is preliminary data.</text>
</comment>
<keyword evidence="3" id="KW-1185">Reference proteome</keyword>
<evidence type="ECO:0000256" key="1">
    <source>
        <dbReference type="SAM" id="MobiDB-lite"/>
    </source>
</evidence>
<protein>
    <submittedName>
        <fullName evidence="2">Uncharacterized protein</fullName>
    </submittedName>
</protein>
<accession>A0AA40HUN5</accession>
<organism evidence="2 3">
    <name type="scientific">Cnephaeus nilssonii</name>
    <name type="common">Northern bat</name>
    <name type="synonym">Eptesicus nilssonii</name>
    <dbReference type="NCBI Taxonomy" id="3371016"/>
    <lineage>
        <taxon>Eukaryota</taxon>
        <taxon>Metazoa</taxon>
        <taxon>Chordata</taxon>
        <taxon>Craniata</taxon>
        <taxon>Vertebrata</taxon>
        <taxon>Euteleostomi</taxon>
        <taxon>Mammalia</taxon>
        <taxon>Eutheria</taxon>
        <taxon>Laurasiatheria</taxon>
        <taxon>Chiroptera</taxon>
        <taxon>Yangochiroptera</taxon>
        <taxon>Vespertilionidae</taxon>
        <taxon>Cnephaeus</taxon>
    </lineage>
</organism>
<feature type="region of interest" description="Disordered" evidence="1">
    <location>
        <begin position="69"/>
        <end position="89"/>
    </location>
</feature>
<name>A0AA40HUN5_CNENI</name>
<dbReference type="Proteomes" id="UP001177744">
    <property type="component" value="Unassembled WGS sequence"/>
</dbReference>
<gene>
    <name evidence="2" type="ORF">QTO34_002245</name>
</gene>
<sequence length="205" mass="22216">MAPGTPGSSGMGPATGHCHLVLLNGGYATRSPAPSLPRPNRGHSRAFLLNLVPCTLGLAQVQVGTKHSLHKGMQSGGSPGTQMNGNEGDVLHKKSNKQRIDTGAYRWSKSEHDMTLRFFSKMCGKVTQIRTTYGVSIFQSSLFMAKLVKCFQAVAKYRMTMPTIISWNYTVGSEASETTAVYMVGKGEDRGRLTVQGHQQQLGKI</sequence>
<evidence type="ECO:0000313" key="3">
    <source>
        <dbReference type="Proteomes" id="UP001177744"/>
    </source>
</evidence>
<evidence type="ECO:0000313" key="2">
    <source>
        <dbReference type="EMBL" id="KAK1337612.1"/>
    </source>
</evidence>